<name>A0AAV9X2E9_9PEZI</name>
<keyword evidence="3" id="KW-1185">Reference proteome</keyword>
<accession>A0AAV9X2E9</accession>
<dbReference type="AlphaFoldDB" id="A0AAV9X2E9"/>
<proteinExistence type="predicted"/>
<evidence type="ECO:0000256" key="1">
    <source>
        <dbReference type="SAM" id="MobiDB-lite"/>
    </source>
</evidence>
<evidence type="ECO:0000313" key="2">
    <source>
        <dbReference type="EMBL" id="KAK6531754.1"/>
    </source>
</evidence>
<gene>
    <name evidence="2" type="ORF">TWF694_002925</name>
</gene>
<feature type="region of interest" description="Disordered" evidence="1">
    <location>
        <begin position="312"/>
        <end position="393"/>
    </location>
</feature>
<organism evidence="2 3">
    <name type="scientific">Orbilia ellipsospora</name>
    <dbReference type="NCBI Taxonomy" id="2528407"/>
    <lineage>
        <taxon>Eukaryota</taxon>
        <taxon>Fungi</taxon>
        <taxon>Dikarya</taxon>
        <taxon>Ascomycota</taxon>
        <taxon>Pezizomycotina</taxon>
        <taxon>Orbiliomycetes</taxon>
        <taxon>Orbiliales</taxon>
        <taxon>Orbiliaceae</taxon>
        <taxon>Orbilia</taxon>
    </lineage>
</organism>
<dbReference type="Proteomes" id="UP001365542">
    <property type="component" value="Unassembled WGS sequence"/>
</dbReference>
<feature type="compositionally biased region" description="Basic residues" evidence="1">
    <location>
        <begin position="374"/>
        <end position="393"/>
    </location>
</feature>
<feature type="region of interest" description="Disordered" evidence="1">
    <location>
        <begin position="163"/>
        <end position="189"/>
    </location>
</feature>
<evidence type="ECO:0000313" key="3">
    <source>
        <dbReference type="Proteomes" id="UP001365542"/>
    </source>
</evidence>
<dbReference type="EMBL" id="JAVHJO010000012">
    <property type="protein sequence ID" value="KAK6531754.1"/>
    <property type="molecule type" value="Genomic_DNA"/>
</dbReference>
<feature type="compositionally biased region" description="Acidic residues" evidence="1">
    <location>
        <begin position="504"/>
        <end position="515"/>
    </location>
</feature>
<reference evidence="2 3" key="1">
    <citation type="submission" date="2019-10" db="EMBL/GenBank/DDBJ databases">
        <authorList>
            <person name="Palmer J.M."/>
        </authorList>
    </citation>
    <scope>NUCLEOTIDE SEQUENCE [LARGE SCALE GENOMIC DNA]</scope>
    <source>
        <strain evidence="2 3">TWF694</strain>
    </source>
</reference>
<protein>
    <submittedName>
        <fullName evidence="2">Uncharacterized protein</fullName>
    </submittedName>
</protein>
<feature type="region of interest" description="Disordered" evidence="1">
    <location>
        <begin position="494"/>
        <end position="526"/>
    </location>
</feature>
<feature type="region of interest" description="Disordered" evidence="1">
    <location>
        <begin position="1"/>
        <end position="41"/>
    </location>
</feature>
<comment type="caution">
    <text evidence="2">The sequence shown here is derived from an EMBL/GenBank/DDBJ whole genome shotgun (WGS) entry which is preliminary data.</text>
</comment>
<feature type="compositionally biased region" description="Polar residues" evidence="1">
    <location>
        <begin position="316"/>
        <end position="332"/>
    </location>
</feature>
<sequence length="604" mass="68497">MADLNGGFQGLLDSDRPLDGPANGNGLQYDRPLGVQTMDNPENGNDLFAWAQTLELENPNLATELSQSVLSPLDRSHYFNEDAYYEIEQARYHGAFSFEDQSQLYTEPSDELYAAPLDPYPGFIHPGSLQIDPQLVSSGMADMEIFPGLFDTPETNMFLPLMPEEPLSSPKAESSSAQERRTSLRKRKHANPMDNLNSKIIKPKEKGLAAKSPSFASPQLITRLTSKSLYPRTTETDYDNLQSITGPDGHLYPILHGTSIALEPISPHLPIYESERYPDSDETVELEDYSTPYHSRSPLKVSCIAGYLAKAPAPPQNSNENAAASSGDSDNNQNRDNEVENCVVKRGRGRPIVPGSKRQRRIIAMSQPDYVPPKRGRPRTSERHHRKRSRRAKAAFKKPIQTLGNVPEDDIVVEDVAQDTYTPIDLNDELGYKPVYYILSVAQAEKIQQMYRVPAPRQGWSQEERWRLTYNLCRITPTGESLHRRIEMLTAQVSNTNRQNKENDEPEYLDADAASDTERQEPSNDIFFRPSMVPKPIFPDYRLQVVVDGAQREMSLHEVLHKLKDERDVLFRAIVWEIYKNSNFIGEMEFTGTLNKTTKTWEFF</sequence>